<sequence length="173" mass="18829">MQYIEPYLASYGALALFIIIYFESFGVPVPGESALIAASLLALKGSLSLPAILIACFTAAVLGDCTGYLIGRFGGRKLLERYGSHIKLTPERLQSFEEQFEKRGIYMVATARFVVILRQLNGIIAGSMHMRFSHFLGANIIDALGWTAVWGAGPYLFGGTLAPLAAYIKSLWS</sequence>
<feature type="domain" description="VTT" evidence="2">
    <location>
        <begin position="29"/>
        <end position="150"/>
    </location>
</feature>
<feature type="transmembrane region" description="Helical" evidence="1">
    <location>
        <begin position="7"/>
        <end position="27"/>
    </location>
</feature>
<feature type="transmembrane region" description="Helical" evidence="1">
    <location>
        <begin position="47"/>
        <end position="71"/>
    </location>
</feature>
<protein>
    <submittedName>
        <fullName evidence="3">Membrane protein DedA with SNARE-associated domain</fullName>
    </submittedName>
</protein>
<dbReference type="PANTHER" id="PTHR42709:SF2">
    <property type="entry name" value="INNER MEMBRANE PROTEIN YOHD"/>
    <property type="match status" value="1"/>
</dbReference>
<keyword evidence="1" id="KW-0472">Membrane</keyword>
<comment type="caution">
    <text evidence="3">The sequence shown here is derived from an EMBL/GenBank/DDBJ whole genome shotgun (WGS) entry which is preliminary data.</text>
</comment>
<organism evidence="3 4">
    <name type="scientific">Paenochrobactrum gallinarii</name>
    <dbReference type="NCBI Taxonomy" id="643673"/>
    <lineage>
        <taxon>Bacteria</taxon>
        <taxon>Pseudomonadati</taxon>
        <taxon>Pseudomonadota</taxon>
        <taxon>Alphaproteobacteria</taxon>
        <taxon>Hyphomicrobiales</taxon>
        <taxon>Brucellaceae</taxon>
        <taxon>Paenochrobactrum</taxon>
    </lineage>
</organism>
<feature type="transmembrane region" description="Helical" evidence="1">
    <location>
        <begin position="104"/>
        <end position="124"/>
    </location>
</feature>
<gene>
    <name evidence="3" type="ORF">FHS77_002359</name>
</gene>
<keyword evidence="1" id="KW-1133">Transmembrane helix</keyword>
<accession>A0A841LUJ8</accession>
<evidence type="ECO:0000259" key="2">
    <source>
        <dbReference type="Pfam" id="PF09335"/>
    </source>
</evidence>
<dbReference type="EMBL" id="JACIIU010000012">
    <property type="protein sequence ID" value="MBB6261793.1"/>
    <property type="molecule type" value="Genomic_DNA"/>
</dbReference>
<proteinExistence type="predicted"/>
<dbReference type="RefSeq" id="WP_184223483.1">
    <property type="nucleotide sequence ID" value="NZ_JACIIU010000012.1"/>
</dbReference>
<keyword evidence="4" id="KW-1185">Reference proteome</keyword>
<keyword evidence="1" id="KW-0812">Transmembrane</keyword>
<feature type="transmembrane region" description="Helical" evidence="1">
    <location>
        <begin position="144"/>
        <end position="168"/>
    </location>
</feature>
<dbReference type="Pfam" id="PF09335">
    <property type="entry name" value="VTT_dom"/>
    <property type="match status" value="1"/>
</dbReference>
<dbReference type="Proteomes" id="UP000555393">
    <property type="component" value="Unassembled WGS sequence"/>
</dbReference>
<evidence type="ECO:0000313" key="4">
    <source>
        <dbReference type="Proteomes" id="UP000555393"/>
    </source>
</evidence>
<name>A0A841LUJ8_9HYPH</name>
<reference evidence="3 4" key="1">
    <citation type="submission" date="2020-08" db="EMBL/GenBank/DDBJ databases">
        <title>Genomic Encyclopedia of Type Strains, Phase IV (KMG-IV): sequencing the most valuable type-strain genomes for metagenomic binning, comparative biology and taxonomic classification.</title>
        <authorList>
            <person name="Goeker M."/>
        </authorList>
    </citation>
    <scope>NUCLEOTIDE SEQUENCE [LARGE SCALE GENOMIC DNA]</scope>
    <source>
        <strain evidence="3 4">DSM 22336</strain>
    </source>
</reference>
<evidence type="ECO:0000256" key="1">
    <source>
        <dbReference type="SAM" id="Phobius"/>
    </source>
</evidence>
<evidence type="ECO:0000313" key="3">
    <source>
        <dbReference type="EMBL" id="MBB6261793.1"/>
    </source>
</evidence>
<dbReference type="InterPro" id="IPR032816">
    <property type="entry name" value="VTT_dom"/>
</dbReference>
<dbReference type="PANTHER" id="PTHR42709">
    <property type="entry name" value="ALKALINE PHOSPHATASE LIKE PROTEIN"/>
    <property type="match status" value="1"/>
</dbReference>
<dbReference type="GO" id="GO:0005886">
    <property type="term" value="C:plasma membrane"/>
    <property type="evidence" value="ECO:0007669"/>
    <property type="project" value="TreeGrafter"/>
</dbReference>
<dbReference type="InterPro" id="IPR051311">
    <property type="entry name" value="DedA_domain"/>
</dbReference>
<dbReference type="AlphaFoldDB" id="A0A841LUJ8"/>